<evidence type="ECO:0000256" key="2">
    <source>
        <dbReference type="ARBA" id="ARBA00022692"/>
    </source>
</evidence>
<dbReference type="GO" id="GO:0016020">
    <property type="term" value="C:membrane"/>
    <property type="evidence" value="ECO:0007669"/>
    <property type="project" value="UniProtKB-SubCell"/>
</dbReference>
<protein>
    <submittedName>
        <fullName evidence="6">SNARE associated Golgi protein family</fullName>
    </submittedName>
</protein>
<comment type="subcellular location">
    <subcellularLocation>
        <location evidence="1">Membrane</location>
        <topology evidence="1">Multi-pass membrane protein</topology>
    </subcellularLocation>
</comment>
<reference evidence="6" key="1">
    <citation type="journal article" date="2019" name="Science">
        <title>Mutation of a bHLH transcription factor allowed almond domestication.</title>
        <authorList>
            <person name="Sanchez-Perez R."/>
            <person name="Pavan S."/>
            <person name="Mazzeo R."/>
            <person name="Moldovan C."/>
            <person name="Aiese Cigliano R."/>
            <person name="Del Cueto J."/>
            <person name="Ricciardi F."/>
            <person name="Lotti C."/>
            <person name="Ricciardi L."/>
            <person name="Dicenta F."/>
            <person name="Lopez-Marques R.L."/>
            <person name="Lindberg Moller B."/>
        </authorList>
    </citation>
    <scope>NUCLEOTIDE SEQUENCE</scope>
</reference>
<name>A0A4Y1RND2_PRUDU</name>
<keyword evidence="4 5" id="KW-0472">Membrane</keyword>
<evidence type="ECO:0000256" key="5">
    <source>
        <dbReference type="SAM" id="Phobius"/>
    </source>
</evidence>
<feature type="non-terminal residue" evidence="6">
    <location>
        <position position="102"/>
    </location>
</feature>
<dbReference type="EMBL" id="AP019302">
    <property type="protein sequence ID" value="BBH05396.1"/>
    <property type="molecule type" value="Genomic_DNA"/>
</dbReference>
<sequence>MLFLRLTSTLPNTFINLASPIVDAPYHIFFLATIIGLIPTGYVTVKMRKRQFWRVARLAFGELRKENNFLRSLWPVTNPHSSQEHLLHPQLLQKPLRPFLGR</sequence>
<keyword evidence="3 5" id="KW-1133">Transmembrane helix</keyword>
<organism evidence="6">
    <name type="scientific">Prunus dulcis</name>
    <name type="common">Almond</name>
    <name type="synonym">Amygdalus dulcis</name>
    <dbReference type="NCBI Taxonomy" id="3755"/>
    <lineage>
        <taxon>Eukaryota</taxon>
        <taxon>Viridiplantae</taxon>
        <taxon>Streptophyta</taxon>
        <taxon>Embryophyta</taxon>
        <taxon>Tracheophyta</taxon>
        <taxon>Spermatophyta</taxon>
        <taxon>Magnoliopsida</taxon>
        <taxon>eudicotyledons</taxon>
        <taxon>Gunneridae</taxon>
        <taxon>Pentapetalae</taxon>
        <taxon>rosids</taxon>
        <taxon>fabids</taxon>
        <taxon>Rosales</taxon>
        <taxon>Rosaceae</taxon>
        <taxon>Amygdaloideae</taxon>
        <taxon>Amygdaleae</taxon>
        <taxon>Prunus</taxon>
    </lineage>
</organism>
<dbReference type="GO" id="GO:0000045">
    <property type="term" value="P:autophagosome assembly"/>
    <property type="evidence" value="ECO:0007669"/>
    <property type="project" value="TreeGrafter"/>
</dbReference>
<dbReference type="PANTHER" id="PTHR43220:SF7">
    <property type="entry name" value="SNARE ASSOCIATED GOLGI PROTEIN FAMILY"/>
    <property type="match status" value="1"/>
</dbReference>
<evidence type="ECO:0000256" key="4">
    <source>
        <dbReference type="ARBA" id="ARBA00023136"/>
    </source>
</evidence>
<dbReference type="PANTHER" id="PTHR43220">
    <property type="match status" value="1"/>
</dbReference>
<accession>A0A4Y1RND2</accession>
<proteinExistence type="predicted"/>
<evidence type="ECO:0000313" key="6">
    <source>
        <dbReference type="EMBL" id="BBH05396.1"/>
    </source>
</evidence>
<gene>
    <name evidence="6" type="ORF">Prudu_016766</name>
</gene>
<dbReference type="InterPro" id="IPR045014">
    <property type="entry name" value="TM41A/B"/>
</dbReference>
<evidence type="ECO:0000256" key="1">
    <source>
        <dbReference type="ARBA" id="ARBA00004141"/>
    </source>
</evidence>
<feature type="transmembrane region" description="Helical" evidence="5">
    <location>
        <begin position="26"/>
        <end position="45"/>
    </location>
</feature>
<dbReference type="AlphaFoldDB" id="A0A4Y1RND2"/>
<evidence type="ECO:0000256" key="3">
    <source>
        <dbReference type="ARBA" id="ARBA00022989"/>
    </source>
</evidence>
<keyword evidence="2 5" id="KW-0812">Transmembrane</keyword>